<protein>
    <submittedName>
        <fullName evidence="1">Uncharacterized protein</fullName>
    </submittedName>
</protein>
<dbReference type="HOGENOM" id="CLU_2676465_0_0_1"/>
<dbReference type="AlphaFoldDB" id="V9F2K9"/>
<comment type="caution">
    <text evidence="1">The sequence shown here is derived from an EMBL/GenBank/DDBJ whole genome shotgun (WGS) entry which is preliminary data.</text>
</comment>
<accession>V9F2K9</accession>
<sequence>MAYCGESYCQEVIKNRPAGTPVTKNINTTREVYIRMLKENVFPAIRKKWPGRKTALVKVCSKITPAVMSMKITEK</sequence>
<proteinExistence type="predicted"/>
<dbReference type="EMBL" id="ANIZ01001670">
    <property type="protein sequence ID" value="ETI45775.1"/>
    <property type="molecule type" value="Genomic_DNA"/>
</dbReference>
<dbReference type="Proteomes" id="UP000018721">
    <property type="component" value="Unassembled WGS sequence"/>
</dbReference>
<evidence type="ECO:0000313" key="2">
    <source>
        <dbReference type="Proteomes" id="UP000018721"/>
    </source>
</evidence>
<keyword evidence="2" id="KW-1185">Reference proteome</keyword>
<name>V9F2K9_PHYNI</name>
<organism evidence="1 2">
    <name type="scientific">Phytophthora nicotianae P1569</name>
    <dbReference type="NCBI Taxonomy" id="1317065"/>
    <lineage>
        <taxon>Eukaryota</taxon>
        <taxon>Sar</taxon>
        <taxon>Stramenopiles</taxon>
        <taxon>Oomycota</taxon>
        <taxon>Peronosporomycetes</taxon>
        <taxon>Peronosporales</taxon>
        <taxon>Peronosporaceae</taxon>
        <taxon>Phytophthora</taxon>
    </lineage>
</organism>
<reference evidence="1 2" key="1">
    <citation type="submission" date="2013-11" db="EMBL/GenBank/DDBJ databases">
        <title>The Genome Sequence of Phytophthora parasitica P1569.</title>
        <authorList>
            <consortium name="The Broad Institute Genomics Platform"/>
            <person name="Russ C."/>
            <person name="Tyler B."/>
            <person name="Panabieres F."/>
            <person name="Shan W."/>
            <person name="Tripathy S."/>
            <person name="Grunwald N."/>
            <person name="Machado M."/>
            <person name="Johnson C.S."/>
            <person name="Arredondo F."/>
            <person name="Hong C."/>
            <person name="Coffey M."/>
            <person name="Young S.K."/>
            <person name="Zeng Q."/>
            <person name="Gargeya S."/>
            <person name="Fitzgerald M."/>
            <person name="Abouelleil A."/>
            <person name="Alvarado L."/>
            <person name="Chapman S.B."/>
            <person name="Gainer-Dewar J."/>
            <person name="Goldberg J."/>
            <person name="Griggs A."/>
            <person name="Gujja S."/>
            <person name="Hansen M."/>
            <person name="Howarth C."/>
            <person name="Imamovic A."/>
            <person name="Ireland A."/>
            <person name="Larimer J."/>
            <person name="McCowan C."/>
            <person name="Murphy C."/>
            <person name="Pearson M."/>
            <person name="Poon T.W."/>
            <person name="Priest M."/>
            <person name="Roberts A."/>
            <person name="Saif S."/>
            <person name="Shea T."/>
            <person name="Sykes S."/>
            <person name="Wortman J."/>
            <person name="Nusbaum C."/>
            <person name="Birren B."/>
        </authorList>
    </citation>
    <scope>NUCLEOTIDE SEQUENCE [LARGE SCALE GENOMIC DNA]</scope>
    <source>
        <strain evidence="1 2">P1569</strain>
    </source>
</reference>
<evidence type="ECO:0000313" key="1">
    <source>
        <dbReference type="EMBL" id="ETI45775.1"/>
    </source>
</evidence>
<gene>
    <name evidence="1" type="ORF">F443_09716</name>
</gene>